<dbReference type="AlphaFoldDB" id="A0A392Q568"/>
<dbReference type="Proteomes" id="UP000265520">
    <property type="component" value="Unassembled WGS sequence"/>
</dbReference>
<evidence type="ECO:0000313" key="1">
    <source>
        <dbReference type="EMBL" id="MCI18395.1"/>
    </source>
</evidence>
<protein>
    <submittedName>
        <fullName evidence="1">Anaphase-promoting complex subunit 6-like</fullName>
    </submittedName>
</protein>
<feature type="non-terminal residue" evidence="1">
    <location>
        <position position="1"/>
    </location>
</feature>
<name>A0A392Q568_9FABA</name>
<organism evidence="1 2">
    <name type="scientific">Trifolium medium</name>
    <dbReference type="NCBI Taxonomy" id="97028"/>
    <lineage>
        <taxon>Eukaryota</taxon>
        <taxon>Viridiplantae</taxon>
        <taxon>Streptophyta</taxon>
        <taxon>Embryophyta</taxon>
        <taxon>Tracheophyta</taxon>
        <taxon>Spermatophyta</taxon>
        <taxon>Magnoliopsida</taxon>
        <taxon>eudicotyledons</taxon>
        <taxon>Gunneridae</taxon>
        <taxon>Pentapetalae</taxon>
        <taxon>rosids</taxon>
        <taxon>fabids</taxon>
        <taxon>Fabales</taxon>
        <taxon>Fabaceae</taxon>
        <taxon>Papilionoideae</taxon>
        <taxon>50 kb inversion clade</taxon>
        <taxon>NPAAA clade</taxon>
        <taxon>Hologalegina</taxon>
        <taxon>IRL clade</taxon>
        <taxon>Trifolieae</taxon>
        <taxon>Trifolium</taxon>
    </lineage>
</organism>
<sequence length="61" mass="7222">YDKEIVVEAKFRDLENEGCKTDQFNPSFFRTLKTNNDLLACKAEYYHQCGEYQKCFELTSV</sequence>
<accession>A0A392Q568</accession>
<evidence type="ECO:0000313" key="2">
    <source>
        <dbReference type="Proteomes" id="UP000265520"/>
    </source>
</evidence>
<comment type="caution">
    <text evidence="1">The sequence shown here is derived from an EMBL/GenBank/DDBJ whole genome shotgun (WGS) entry which is preliminary data.</text>
</comment>
<keyword evidence="2" id="KW-1185">Reference proteome</keyword>
<reference evidence="1 2" key="1">
    <citation type="journal article" date="2018" name="Front. Plant Sci.">
        <title>Red Clover (Trifolium pratense) and Zigzag Clover (T. medium) - A Picture of Genomic Similarities and Differences.</title>
        <authorList>
            <person name="Dluhosova J."/>
            <person name="Istvanek J."/>
            <person name="Nedelnik J."/>
            <person name="Repkova J."/>
        </authorList>
    </citation>
    <scope>NUCLEOTIDE SEQUENCE [LARGE SCALE GENOMIC DNA]</scope>
    <source>
        <strain evidence="2">cv. 10/8</strain>
        <tissue evidence="1">Leaf</tissue>
    </source>
</reference>
<dbReference type="EMBL" id="LXQA010109932">
    <property type="protein sequence ID" value="MCI18395.1"/>
    <property type="molecule type" value="Genomic_DNA"/>
</dbReference>
<proteinExistence type="predicted"/>